<name>A0ACA9M3N0_9GLOM</name>
<proteinExistence type="predicted"/>
<evidence type="ECO:0000313" key="2">
    <source>
        <dbReference type="Proteomes" id="UP000789702"/>
    </source>
</evidence>
<sequence>MLDDNYFVQKPVEVIEMTNEYASSQDRSFLTQQEIIEKQNEESLELWIDGDYRIAFLNNFKFINDLTDYSFEGKREIKELFHFEYNRGIPSFVFSNCDIFGYKVYFKTKLILEFNSGKVYSYILQQLNFLEYNIAIIKIQMAINQLKMFVDTDIEAVRQKMLNGSITSNYLLNALL</sequence>
<comment type="caution">
    <text evidence="1">The sequence shown here is derived from an EMBL/GenBank/DDBJ whole genome shotgun (WGS) entry which is preliminary data.</text>
</comment>
<organism evidence="1 2">
    <name type="scientific">Dentiscutata heterogama</name>
    <dbReference type="NCBI Taxonomy" id="1316150"/>
    <lineage>
        <taxon>Eukaryota</taxon>
        <taxon>Fungi</taxon>
        <taxon>Fungi incertae sedis</taxon>
        <taxon>Mucoromycota</taxon>
        <taxon>Glomeromycotina</taxon>
        <taxon>Glomeromycetes</taxon>
        <taxon>Diversisporales</taxon>
        <taxon>Gigasporaceae</taxon>
        <taxon>Dentiscutata</taxon>
    </lineage>
</organism>
<gene>
    <name evidence="1" type="ORF">DHETER_LOCUS5759</name>
</gene>
<keyword evidence="2" id="KW-1185">Reference proteome</keyword>
<evidence type="ECO:0000313" key="1">
    <source>
        <dbReference type="EMBL" id="CAG8563737.1"/>
    </source>
</evidence>
<dbReference type="Proteomes" id="UP000789702">
    <property type="component" value="Unassembled WGS sequence"/>
</dbReference>
<reference evidence="1" key="1">
    <citation type="submission" date="2021-06" db="EMBL/GenBank/DDBJ databases">
        <authorList>
            <person name="Kallberg Y."/>
            <person name="Tangrot J."/>
            <person name="Rosling A."/>
        </authorList>
    </citation>
    <scope>NUCLEOTIDE SEQUENCE</scope>
    <source>
        <strain evidence="1">IL203A</strain>
    </source>
</reference>
<protein>
    <submittedName>
        <fullName evidence="1">9285_t:CDS:1</fullName>
    </submittedName>
</protein>
<accession>A0ACA9M3N0</accession>
<dbReference type="EMBL" id="CAJVPU010006690">
    <property type="protein sequence ID" value="CAG8563737.1"/>
    <property type="molecule type" value="Genomic_DNA"/>
</dbReference>